<dbReference type="Pfam" id="PF13707">
    <property type="entry name" value="RloB"/>
    <property type="match status" value="1"/>
</dbReference>
<evidence type="ECO:0000313" key="2">
    <source>
        <dbReference type="Proteomes" id="UP000483379"/>
    </source>
</evidence>
<dbReference type="AlphaFoldDB" id="A0A6M0K1J7"/>
<dbReference type="RefSeq" id="WP_164453724.1">
    <property type="nucleotide sequence ID" value="NZ_JAAIJQ010000046.1"/>
</dbReference>
<sequence>MNGVFVQALIDLRDDLGLNPANVVITGDCGSSLDSVALHAIRRFEQEPDFERVYCVFDRDQHEDYKKASDRIGTKTLRRRNGDPALFRAITSVPCFEYWLLLHSGYNTAPFYPTQSRSPCAPVIAALKQASIRDYEKAMRGVYERSKPRLQRAIQNAERALKAAVAAGTDNPTTCMHESVIETCRKARRKCFRQRCLDGFVQPCGAFC</sequence>
<evidence type="ECO:0000313" key="1">
    <source>
        <dbReference type="EMBL" id="NEV63259.1"/>
    </source>
</evidence>
<name>A0A6M0K1J7_9GAMM</name>
<gene>
    <name evidence="1" type="ORF">G3446_15420</name>
</gene>
<dbReference type="Proteomes" id="UP000483379">
    <property type="component" value="Unassembled WGS sequence"/>
</dbReference>
<comment type="caution">
    <text evidence="1">The sequence shown here is derived from an EMBL/GenBank/DDBJ whole genome shotgun (WGS) entry which is preliminary data.</text>
</comment>
<dbReference type="EMBL" id="JAAIJQ010000046">
    <property type="protein sequence ID" value="NEV63259.1"/>
    <property type="molecule type" value="Genomic_DNA"/>
</dbReference>
<keyword evidence="2" id="KW-1185">Reference proteome</keyword>
<reference evidence="1 2" key="1">
    <citation type="submission" date="2020-02" db="EMBL/GenBank/DDBJ databases">
        <title>Genome sequences of Thiorhodococcus mannitoliphagus and Thiorhodococcus minor, purple sulfur photosynthetic bacteria in the gammaproteobacterial family, Chromatiaceae.</title>
        <authorList>
            <person name="Aviles F.A."/>
            <person name="Meyer T.E."/>
            <person name="Kyndt J.A."/>
        </authorList>
    </citation>
    <scope>NUCLEOTIDE SEQUENCE [LARGE SCALE GENOMIC DNA]</scope>
    <source>
        <strain evidence="1 2">DSM 11518</strain>
    </source>
</reference>
<proteinExistence type="predicted"/>
<dbReference type="InterPro" id="IPR025591">
    <property type="entry name" value="RloB"/>
</dbReference>
<accession>A0A6M0K1J7</accession>
<organism evidence="1 2">
    <name type="scientific">Thiorhodococcus minor</name>
    <dbReference type="NCBI Taxonomy" id="57489"/>
    <lineage>
        <taxon>Bacteria</taxon>
        <taxon>Pseudomonadati</taxon>
        <taxon>Pseudomonadota</taxon>
        <taxon>Gammaproteobacteria</taxon>
        <taxon>Chromatiales</taxon>
        <taxon>Chromatiaceae</taxon>
        <taxon>Thiorhodococcus</taxon>
    </lineage>
</organism>
<protein>
    <submittedName>
        <fullName evidence="1">RloB domain-containing protein</fullName>
    </submittedName>
</protein>